<evidence type="ECO:0000256" key="1">
    <source>
        <dbReference type="SAM" id="MobiDB-lite"/>
    </source>
</evidence>
<accession>A0A9Q0L1V0</accession>
<gene>
    <name evidence="2" type="ORF">NE237_031631</name>
</gene>
<reference evidence="2" key="1">
    <citation type="journal article" date="2023" name="Plant J.">
        <title>The genome of the king protea, Protea cynaroides.</title>
        <authorList>
            <person name="Chang J."/>
            <person name="Duong T.A."/>
            <person name="Schoeman C."/>
            <person name="Ma X."/>
            <person name="Roodt D."/>
            <person name="Barker N."/>
            <person name="Li Z."/>
            <person name="Van de Peer Y."/>
            <person name="Mizrachi E."/>
        </authorList>
    </citation>
    <scope>NUCLEOTIDE SEQUENCE</scope>
    <source>
        <tissue evidence="2">Young leaves</tissue>
    </source>
</reference>
<dbReference type="EMBL" id="JAMYWD010000001">
    <property type="protein sequence ID" value="KAJ4980794.1"/>
    <property type="molecule type" value="Genomic_DNA"/>
</dbReference>
<feature type="region of interest" description="Disordered" evidence="1">
    <location>
        <begin position="202"/>
        <end position="230"/>
    </location>
</feature>
<dbReference type="Proteomes" id="UP001141806">
    <property type="component" value="Unassembled WGS sequence"/>
</dbReference>
<evidence type="ECO:0000313" key="2">
    <source>
        <dbReference type="EMBL" id="KAJ4980794.1"/>
    </source>
</evidence>
<name>A0A9Q0L1V0_9MAGN</name>
<evidence type="ECO:0000313" key="3">
    <source>
        <dbReference type="Proteomes" id="UP001141806"/>
    </source>
</evidence>
<organism evidence="2 3">
    <name type="scientific">Protea cynaroides</name>
    <dbReference type="NCBI Taxonomy" id="273540"/>
    <lineage>
        <taxon>Eukaryota</taxon>
        <taxon>Viridiplantae</taxon>
        <taxon>Streptophyta</taxon>
        <taxon>Embryophyta</taxon>
        <taxon>Tracheophyta</taxon>
        <taxon>Spermatophyta</taxon>
        <taxon>Magnoliopsida</taxon>
        <taxon>Proteales</taxon>
        <taxon>Proteaceae</taxon>
        <taxon>Protea</taxon>
    </lineage>
</organism>
<protein>
    <submittedName>
        <fullName evidence="2">Uncharacterized protein</fullName>
    </submittedName>
</protein>
<feature type="compositionally biased region" description="Basic and acidic residues" evidence="1">
    <location>
        <begin position="220"/>
        <end position="230"/>
    </location>
</feature>
<comment type="caution">
    <text evidence="2">The sequence shown here is derived from an EMBL/GenBank/DDBJ whole genome shotgun (WGS) entry which is preliminary data.</text>
</comment>
<dbReference type="AlphaFoldDB" id="A0A9Q0L1V0"/>
<proteinExistence type="predicted"/>
<sequence length="230" mass="25300">MGTAGSGLLVAPGVRANGRGRGFGKGSSSIIPEMGNKDGFQFSVVEDARVSAMGFALPRVTLEVMSRVASGGVPLVQRRSDGRSSAEVIAGFPDLNALLDPIVSGRITRVGSVDVFMEEGLIRVNGQPLRLQRWIPNFNVNNDRIDYHRQWGSTRARCFGYFFGGPYWTEGWGYVIMLAGTKGGELCRRWVVIFNGKQYTSRKTRGRGNQRPVTYPPRITRSEANRRKGA</sequence>
<keyword evidence="3" id="KW-1185">Reference proteome</keyword>